<evidence type="ECO:0000256" key="3">
    <source>
        <dbReference type="ARBA" id="ARBA00022801"/>
    </source>
</evidence>
<keyword evidence="8" id="KW-1185">Reference proteome</keyword>
<accession>A0ABQ9LHK4</accession>
<dbReference type="NCBIfam" id="NF001862">
    <property type="entry name" value="PRK00601.1"/>
    <property type="match status" value="1"/>
</dbReference>
<dbReference type="SUPFAM" id="SSF51283">
    <property type="entry name" value="dUTPase-like"/>
    <property type="match status" value="1"/>
</dbReference>
<evidence type="ECO:0000256" key="1">
    <source>
        <dbReference type="ARBA" id="ARBA00005142"/>
    </source>
</evidence>
<reference evidence="7 8" key="1">
    <citation type="journal article" date="2023" name="Plant Biotechnol. J.">
        <title>Chromosome-level wild Hevea brasiliensis genome provides new tools for genomic-assisted breeding and valuable loci to elevate rubber yield.</title>
        <authorList>
            <person name="Cheng H."/>
            <person name="Song X."/>
            <person name="Hu Y."/>
            <person name="Wu T."/>
            <person name="Yang Q."/>
            <person name="An Z."/>
            <person name="Feng S."/>
            <person name="Deng Z."/>
            <person name="Wu W."/>
            <person name="Zeng X."/>
            <person name="Tu M."/>
            <person name="Wang X."/>
            <person name="Huang H."/>
        </authorList>
    </citation>
    <scope>NUCLEOTIDE SEQUENCE [LARGE SCALE GENOMIC DNA]</scope>
    <source>
        <strain evidence="7">MT/VB/25A 57/8</strain>
    </source>
</reference>
<dbReference type="NCBIfam" id="TIGR00576">
    <property type="entry name" value="dut"/>
    <property type="match status" value="1"/>
</dbReference>
<comment type="cofactor">
    <cofactor evidence="5">
        <name>Mg(2+)</name>
        <dbReference type="ChEBI" id="CHEBI:18420"/>
    </cofactor>
</comment>
<proteinExistence type="inferred from homology"/>
<dbReference type="EMBL" id="JARPOI010000012">
    <property type="protein sequence ID" value="KAJ9166103.1"/>
    <property type="molecule type" value="Genomic_DNA"/>
</dbReference>
<dbReference type="Proteomes" id="UP001174677">
    <property type="component" value="Chromosome 12"/>
</dbReference>
<dbReference type="InterPro" id="IPR033704">
    <property type="entry name" value="dUTPase_trimeric"/>
</dbReference>
<keyword evidence="5" id="KW-0460">Magnesium</keyword>
<dbReference type="InterPro" id="IPR036157">
    <property type="entry name" value="dUTPase-like_sf"/>
</dbReference>
<dbReference type="Gene3D" id="2.70.40.10">
    <property type="match status" value="1"/>
</dbReference>
<keyword evidence="5" id="KW-0479">Metal-binding</keyword>
<dbReference type="InterPro" id="IPR008181">
    <property type="entry name" value="dUTPase"/>
</dbReference>
<feature type="domain" description="dUTPase-like" evidence="6">
    <location>
        <begin position="93"/>
        <end position="221"/>
    </location>
</feature>
<dbReference type="InterPro" id="IPR029054">
    <property type="entry name" value="dUTPase-like"/>
</dbReference>
<evidence type="ECO:0000313" key="7">
    <source>
        <dbReference type="EMBL" id="KAJ9166103.1"/>
    </source>
</evidence>
<evidence type="ECO:0000256" key="2">
    <source>
        <dbReference type="ARBA" id="ARBA00006581"/>
    </source>
</evidence>
<evidence type="ECO:0000259" key="6">
    <source>
        <dbReference type="Pfam" id="PF00692"/>
    </source>
</evidence>
<evidence type="ECO:0000256" key="5">
    <source>
        <dbReference type="RuleBase" id="RU367024"/>
    </source>
</evidence>
<keyword evidence="3 5" id="KW-0378">Hydrolase</keyword>
<comment type="caution">
    <text evidence="7">The sequence shown here is derived from an EMBL/GenBank/DDBJ whole genome shotgun (WGS) entry which is preliminary data.</text>
</comment>
<dbReference type="PANTHER" id="PTHR11241">
    <property type="entry name" value="DEOXYURIDINE 5'-TRIPHOSPHATE NUCLEOTIDOHYDROLASE"/>
    <property type="match status" value="1"/>
</dbReference>
<comment type="pathway">
    <text evidence="1 5">Pyrimidine metabolism; dUMP biosynthesis; dUMP from dCTP (dUTP route): step 2/2.</text>
</comment>
<organism evidence="7 8">
    <name type="scientific">Hevea brasiliensis</name>
    <name type="common">Para rubber tree</name>
    <name type="synonym">Siphonia brasiliensis</name>
    <dbReference type="NCBI Taxonomy" id="3981"/>
    <lineage>
        <taxon>Eukaryota</taxon>
        <taxon>Viridiplantae</taxon>
        <taxon>Streptophyta</taxon>
        <taxon>Embryophyta</taxon>
        <taxon>Tracheophyta</taxon>
        <taxon>Spermatophyta</taxon>
        <taxon>Magnoliopsida</taxon>
        <taxon>eudicotyledons</taxon>
        <taxon>Gunneridae</taxon>
        <taxon>Pentapetalae</taxon>
        <taxon>rosids</taxon>
        <taxon>fabids</taxon>
        <taxon>Malpighiales</taxon>
        <taxon>Euphorbiaceae</taxon>
        <taxon>Crotonoideae</taxon>
        <taxon>Micrandreae</taxon>
        <taxon>Hevea</taxon>
    </lineage>
</organism>
<name>A0ABQ9LHK4_HEVBR</name>
<comment type="similarity">
    <text evidence="2 5">Belongs to the dUTPase family.</text>
</comment>
<dbReference type="PANTHER" id="PTHR11241:SF0">
    <property type="entry name" value="DEOXYURIDINE 5'-TRIPHOSPHATE NUCLEOTIDOHYDROLASE"/>
    <property type="match status" value="1"/>
</dbReference>
<protein>
    <recommendedName>
        <fullName evidence="5">Deoxyuridine 5'-triphosphate nucleotidohydrolase</fullName>
        <shortName evidence="5">dUTPase</shortName>
        <ecNumber evidence="5">3.6.1.23</ecNumber>
    </recommendedName>
    <alternativeName>
        <fullName evidence="5">dUTP pyrophosphatase</fullName>
    </alternativeName>
</protein>
<evidence type="ECO:0000313" key="8">
    <source>
        <dbReference type="Proteomes" id="UP001174677"/>
    </source>
</evidence>
<evidence type="ECO:0000256" key="4">
    <source>
        <dbReference type="ARBA" id="ARBA00023080"/>
    </source>
</evidence>
<sequence>MLWREPFAPLFGKSWAVPSLFNPSNPALLTPSKSFLPIIASRCLPIVRRSRMAQAEVQNNSPEIKEPVPKIPKLQQDSETPITLFGVKKLSEKAILPSRASPLSAGYDLSSATETKVPARGKALIPTDLSIVIPEGTYARIAPRSGLAWKHSIDVGAGVIDADYRGPVGVILFNHSDVDFEVKVGDRIAQLIIEKIMTPDVVEVEDLDATLRGEGGFGSTGI</sequence>
<dbReference type="CDD" id="cd07557">
    <property type="entry name" value="trimeric_dUTPase"/>
    <property type="match status" value="1"/>
</dbReference>
<comment type="catalytic activity">
    <reaction evidence="5">
        <text>dUTP + H2O = dUMP + diphosphate + H(+)</text>
        <dbReference type="Rhea" id="RHEA:10248"/>
        <dbReference type="ChEBI" id="CHEBI:15377"/>
        <dbReference type="ChEBI" id="CHEBI:15378"/>
        <dbReference type="ChEBI" id="CHEBI:33019"/>
        <dbReference type="ChEBI" id="CHEBI:61555"/>
        <dbReference type="ChEBI" id="CHEBI:246422"/>
        <dbReference type="EC" id="3.6.1.23"/>
    </reaction>
</comment>
<gene>
    <name evidence="7" type="ORF">P3X46_020895</name>
</gene>
<keyword evidence="4 5" id="KW-0546">Nucleotide metabolism</keyword>
<comment type="function">
    <text evidence="5">Involved in nucleotide metabolism via production of dUMP, the immediate precursor of thymidine nucleotides, and decreases the intracellular concentration of dUTP so that uracil cannot be incorporated into DNA.</text>
</comment>
<dbReference type="EC" id="3.6.1.23" evidence="5"/>
<dbReference type="Pfam" id="PF00692">
    <property type="entry name" value="dUTPase"/>
    <property type="match status" value="1"/>
</dbReference>